<comment type="subcellular location">
    <subcellularLocation>
        <location evidence="1">Cell membrane</location>
        <topology evidence="1">Multi-pass membrane protein</topology>
    </subcellularLocation>
</comment>
<feature type="transmembrane region" description="Helical" evidence="8">
    <location>
        <begin position="239"/>
        <end position="260"/>
    </location>
</feature>
<dbReference type="InterPro" id="IPR005829">
    <property type="entry name" value="Sugar_transporter_CS"/>
</dbReference>
<evidence type="ECO:0000256" key="7">
    <source>
        <dbReference type="ARBA" id="ARBA00023136"/>
    </source>
</evidence>
<feature type="transmembrane region" description="Helical" evidence="8">
    <location>
        <begin position="126"/>
        <end position="150"/>
    </location>
</feature>
<protein>
    <submittedName>
        <fullName evidence="10">Multidrug effflux MFS transporter</fullName>
    </submittedName>
</protein>
<dbReference type="CDD" id="cd17320">
    <property type="entry name" value="MFS_MdfA_MDR_like"/>
    <property type="match status" value="1"/>
</dbReference>
<comment type="caution">
    <text evidence="10">The sequence shown here is derived from an EMBL/GenBank/DDBJ whole genome shotgun (WGS) entry which is preliminary data.</text>
</comment>
<feature type="domain" description="Major facilitator superfamily (MFS) profile" evidence="9">
    <location>
        <begin position="2"/>
        <end position="386"/>
    </location>
</feature>
<proteinExistence type="inferred from homology"/>
<evidence type="ECO:0000256" key="5">
    <source>
        <dbReference type="ARBA" id="ARBA00022692"/>
    </source>
</evidence>
<dbReference type="PANTHER" id="PTHR23502">
    <property type="entry name" value="MAJOR FACILITATOR SUPERFAMILY"/>
    <property type="match status" value="1"/>
</dbReference>
<dbReference type="RefSeq" id="WP_073676998.1">
    <property type="nucleotide sequence ID" value="NZ_JAHBOM010000024.1"/>
</dbReference>
<keyword evidence="11" id="KW-1185">Reference proteome</keyword>
<dbReference type="PANTHER" id="PTHR23502:SF132">
    <property type="entry name" value="POLYAMINE TRANSPORTER 2-RELATED"/>
    <property type="match status" value="1"/>
</dbReference>
<keyword evidence="5 8" id="KW-0812">Transmembrane</keyword>
<keyword evidence="7 8" id="KW-0472">Membrane</keyword>
<dbReference type="InterPro" id="IPR020846">
    <property type="entry name" value="MFS_dom"/>
</dbReference>
<feature type="transmembrane region" description="Helical" evidence="8">
    <location>
        <begin position="69"/>
        <end position="91"/>
    </location>
</feature>
<organism evidence="10 11">
    <name type="scientific">Mycolicibacterium goodii</name>
    <name type="common">Mycobacterium goodii</name>
    <dbReference type="NCBI Taxonomy" id="134601"/>
    <lineage>
        <taxon>Bacteria</taxon>
        <taxon>Bacillati</taxon>
        <taxon>Actinomycetota</taxon>
        <taxon>Actinomycetes</taxon>
        <taxon>Mycobacteriales</taxon>
        <taxon>Mycobacteriaceae</taxon>
        <taxon>Mycolicibacterium</taxon>
    </lineage>
</organism>
<feature type="transmembrane region" description="Helical" evidence="8">
    <location>
        <begin position="361"/>
        <end position="382"/>
    </location>
</feature>
<feature type="transmembrane region" description="Helical" evidence="8">
    <location>
        <begin position="272"/>
        <end position="293"/>
    </location>
</feature>
<dbReference type="InterPro" id="IPR036259">
    <property type="entry name" value="MFS_trans_sf"/>
</dbReference>
<feature type="transmembrane region" description="Helical" evidence="8">
    <location>
        <begin position="206"/>
        <end position="227"/>
    </location>
</feature>
<dbReference type="InterPro" id="IPR004812">
    <property type="entry name" value="Efflux_drug-R_Bcr/CmlA"/>
</dbReference>
<evidence type="ECO:0000256" key="8">
    <source>
        <dbReference type="SAM" id="Phobius"/>
    </source>
</evidence>
<keyword evidence="6 8" id="KW-1133">Transmembrane helix</keyword>
<feature type="transmembrane region" description="Helical" evidence="8">
    <location>
        <begin position="156"/>
        <end position="176"/>
    </location>
</feature>
<evidence type="ECO:0000256" key="2">
    <source>
        <dbReference type="ARBA" id="ARBA00006236"/>
    </source>
</evidence>
<dbReference type="EMBL" id="JAHBOM010000024">
    <property type="protein sequence ID" value="MBU8826347.1"/>
    <property type="molecule type" value="Genomic_DNA"/>
</dbReference>
<dbReference type="PROSITE" id="PS50850">
    <property type="entry name" value="MFS"/>
    <property type="match status" value="1"/>
</dbReference>
<sequence>MLVAVLVLLNAVVPFSVDMYLAAFPQIGREFDASSSTVQMTLTAFLVGMACGQLVIGNLSDGYGRKRPLVIGAALSLGASVLCISTTSVGVLTGLRFAQGFGGAAGIVIARAIITDRTSGSASARLLATMIGIGVLVPIAAPVLGGLIITASGWRAVFAVLAAMNAVALLGVLLVVDESLPSSLRRGGGAKSLGVGFREVLRNRSYVGYAAAIALTTGAMFAFIAASPFVLQNMLGMQVASYTATMGGCSLAVALGTVIAGRAVGNSSPHTLVVAGGIMTVVASGLLLFTVTAGHALKWATITLMVCFMASVGFSYANTTALAMAQVRHAAGTGSALIGFMQYGAGAMTSPLVGMAGRGSAVPMGLVMSGTAVAALAAVVLLPPTRAFGRASQESRCRCGIGRRSLDEGQQ</sequence>
<evidence type="ECO:0000256" key="1">
    <source>
        <dbReference type="ARBA" id="ARBA00004651"/>
    </source>
</evidence>
<dbReference type="Pfam" id="PF07690">
    <property type="entry name" value="MFS_1"/>
    <property type="match status" value="1"/>
</dbReference>
<evidence type="ECO:0000259" key="9">
    <source>
        <dbReference type="PROSITE" id="PS50850"/>
    </source>
</evidence>
<evidence type="ECO:0000256" key="4">
    <source>
        <dbReference type="ARBA" id="ARBA00022475"/>
    </source>
</evidence>
<dbReference type="Proteomes" id="UP000696413">
    <property type="component" value="Unassembled WGS sequence"/>
</dbReference>
<evidence type="ECO:0000256" key="3">
    <source>
        <dbReference type="ARBA" id="ARBA00022448"/>
    </source>
</evidence>
<comment type="similarity">
    <text evidence="2">Belongs to the major facilitator superfamily. Bcr/CmlA family.</text>
</comment>
<dbReference type="Gene3D" id="1.20.1720.10">
    <property type="entry name" value="Multidrug resistance protein D"/>
    <property type="match status" value="1"/>
</dbReference>
<dbReference type="SUPFAM" id="SSF103473">
    <property type="entry name" value="MFS general substrate transporter"/>
    <property type="match status" value="1"/>
</dbReference>
<dbReference type="InterPro" id="IPR011701">
    <property type="entry name" value="MFS"/>
</dbReference>
<evidence type="ECO:0000256" key="6">
    <source>
        <dbReference type="ARBA" id="ARBA00022989"/>
    </source>
</evidence>
<keyword evidence="4" id="KW-1003">Cell membrane</keyword>
<name>A0ABS6HUI3_MYCGD</name>
<dbReference type="PROSITE" id="PS00216">
    <property type="entry name" value="SUGAR_TRANSPORT_1"/>
    <property type="match status" value="1"/>
</dbReference>
<feature type="transmembrane region" description="Helical" evidence="8">
    <location>
        <begin position="329"/>
        <end position="349"/>
    </location>
</feature>
<keyword evidence="3" id="KW-0813">Transport</keyword>
<feature type="transmembrane region" description="Helical" evidence="8">
    <location>
        <begin position="299"/>
        <end position="317"/>
    </location>
</feature>
<gene>
    <name evidence="10" type="ORF">KL859_26170</name>
</gene>
<dbReference type="NCBIfam" id="TIGR00710">
    <property type="entry name" value="efflux_Bcr_CflA"/>
    <property type="match status" value="1"/>
</dbReference>
<reference evidence="10 11" key="1">
    <citation type="submission" date="2021-05" db="EMBL/GenBank/DDBJ databases">
        <title>Draft Genome Sequences of Clinical Respiratory Isolates of Mycobacterium goodii Recovered in Ireland.</title>
        <authorList>
            <person name="Flanagan P.R."/>
            <person name="Mok S."/>
            <person name="Roycroft E."/>
            <person name="Rogers T.R."/>
            <person name="Fitzgibbon M."/>
        </authorList>
    </citation>
    <scope>NUCLEOTIDE SEQUENCE [LARGE SCALE GENOMIC DNA]</scope>
    <source>
        <strain evidence="10 11">14IE55</strain>
    </source>
</reference>
<feature type="transmembrane region" description="Helical" evidence="8">
    <location>
        <begin position="38"/>
        <end position="57"/>
    </location>
</feature>
<evidence type="ECO:0000313" key="10">
    <source>
        <dbReference type="EMBL" id="MBU8826347.1"/>
    </source>
</evidence>
<accession>A0ABS6HUI3</accession>
<feature type="transmembrane region" description="Helical" evidence="8">
    <location>
        <begin position="97"/>
        <end position="114"/>
    </location>
</feature>
<evidence type="ECO:0000313" key="11">
    <source>
        <dbReference type="Proteomes" id="UP000696413"/>
    </source>
</evidence>